<name>A0A9P2S1R5_BARTA</name>
<feature type="transmembrane region" description="Helical" evidence="1">
    <location>
        <begin position="7"/>
        <end position="28"/>
    </location>
</feature>
<sequence>MDIHYEIVRLFCMLIIITPIIATFSKIFNGWSWKLSITLALS</sequence>
<proteinExistence type="predicted"/>
<evidence type="ECO:0000256" key="1">
    <source>
        <dbReference type="SAM" id="Phobius"/>
    </source>
</evidence>
<feature type="non-terminal residue" evidence="2">
    <location>
        <position position="42"/>
    </location>
</feature>
<comment type="caution">
    <text evidence="2">The sequence shown here is derived from an EMBL/GenBank/DDBJ whole genome shotgun (WGS) entry which is preliminary data.</text>
</comment>
<evidence type="ECO:0000313" key="3">
    <source>
        <dbReference type="Proteomes" id="UP000002648"/>
    </source>
</evidence>
<dbReference type="EMBL" id="AIMD01000004">
    <property type="protein sequence ID" value="EJF97781.1"/>
    <property type="molecule type" value="Genomic_DNA"/>
</dbReference>
<accession>A0A9P2S1R5</accession>
<keyword evidence="1" id="KW-0472">Membrane</keyword>
<evidence type="ECO:0000313" key="2">
    <source>
        <dbReference type="EMBL" id="EJF97781.1"/>
    </source>
</evidence>
<dbReference type="Proteomes" id="UP000002648">
    <property type="component" value="Unassembled WGS sequence"/>
</dbReference>
<dbReference type="AlphaFoldDB" id="A0A9P2S1R5"/>
<organism evidence="2 3">
    <name type="scientific">Bartonella taylorii 8TBB</name>
    <dbReference type="NCBI Taxonomy" id="1094560"/>
    <lineage>
        <taxon>Bacteria</taxon>
        <taxon>Pseudomonadati</taxon>
        <taxon>Pseudomonadota</taxon>
        <taxon>Alphaproteobacteria</taxon>
        <taxon>Hyphomicrobiales</taxon>
        <taxon>Bartonellaceae</taxon>
        <taxon>Bartonella</taxon>
    </lineage>
</organism>
<gene>
    <name evidence="2" type="ORF">ME9_00160</name>
</gene>
<keyword evidence="1" id="KW-0812">Transmembrane</keyword>
<keyword evidence="3" id="KW-1185">Reference proteome</keyword>
<keyword evidence="1" id="KW-1133">Transmembrane helix</keyword>
<protein>
    <submittedName>
        <fullName evidence="2">Uncharacterized protein</fullName>
    </submittedName>
</protein>
<reference evidence="2 3" key="1">
    <citation type="submission" date="2012-03" db="EMBL/GenBank/DDBJ databases">
        <title>The Genome Sequence of Bartonella taylorii 8TBB.</title>
        <authorList>
            <consortium name="The Broad Institute Genome Sequencing Platform"/>
            <consortium name="The Broad Institute Genome Sequencing Center for Infectious Disease"/>
            <person name="Feldgarden M."/>
            <person name="Kirby J."/>
            <person name="Kosoy M."/>
            <person name="Birtles R."/>
            <person name="Probert W.S."/>
            <person name="Chiaraviglio L."/>
            <person name="Young S.K."/>
            <person name="Zeng Q."/>
            <person name="Gargeya S."/>
            <person name="Fitzgerald M."/>
            <person name="Haas B."/>
            <person name="Abouelleil A."/>
            <person name="Alvarado L."/>
            <person name="Arachchi H.M."/>
            <person name="Berlin A."/>
            <person name="Chapman S.B."/>
            <person name="Gearin G."/>
            <person name="Goldberg J."/>
            <person name="Griggs A."/>
            <person name="Gujja S."/>
            <person name="Hansen M."/>
            <person name="Heiman D."/>
            <person name="Howarth C."/>
            <person name="Larimer J."/>
            <person name="Lui A."/>
            <person name="MacDonald P.J.P."/>
            <person name="McCowen C."/>
            <person name="Montmayeur A."/>
            <person name="Murphy C."/>
            <person name="Neiman D."/>
            <person name="Pearson M."/>
            <person name="Priest M."/>
            <person name="Roberts A."/>
            <person name="Saif S."/>
            <person name="Shea T."/>
            <person name="Sisk P."/>
            <person name="Stolte C."/>
            <person name="Sykes S."/>
            <person name="Wortman J."/>
            <person name="Nusbaum C."/>
            <person name="Birren B."/>
        </authorList>
    </citation>
    <scope>NUCLEOTIDE SEQUENCE [LARGE SCALE GENOMIC DNA]</scope>
    <source>
        <strain evidence="2 3">8TBB</strain>
    </source>
</reference>